<dbReference type="PANTHER" id="PTHR42678:SF34">
    <property type="entry name" value="OS04G0183300 PROTEIN"/>
    <property type="match status" value="1"/>
</dbReference>
<dbReference type="Pfam" id="PF01425">
    <property type="entry name" value="Amidase"/>
    <property type="match status" value="1"/>
</dbReference>
<gene>
    <name evidence="2" type="ORF">BDV29DRAFT_157586</name>
</gene>
<organism evidence="2 3">
    <name type="scientific">Aspergillus leporis</name>
    <dbReference type="NCBI Taxonomy" id="41062"/>
    <lineage>
        <taxon>Eukaryota</taxon>
        <taxon>Fungi</taxon>
        <taxon>Dikarya</taxon>
        <taxon>Ascomycota</taxon>
        <taxon>Pezizomycotina</taxon>
        <taxon>Eurotiomycetes</taxon>
        <taxon>Eurotiomycetidae</taxon>
        <taxon>Eurotiales</taxon>
        <taxon>Aspergillaceae</taxon>
        <taxon>Aspergillus</taxon>
        <taxon>Aspergillus subgen. Circumdati</taxon>
    </lineage>
</organism>
<sequence length="289" mass="31353">MAGSYALQDAVLPEDSTVAAKLRQQGLVILGKTSLAEWSMFRADNWGHAWNPICGQTYGAYYPRQCPSGSSSGSAVAADLHGKRIGIARNVIEESTIDISYTVAEFNRAVSIMKTAGAVIVENTHFTAFSEWKKREYNPVTRADFASEIVQFLSKLARNPNSIHTLESLREFTRSHPSERYPELNTANWDVAIERQLSNACPEYDTLYKENLFLDGTGGILGALERHSLDAIVLPTVAAFEIPALVGTPIVTVPLSAASADTPVTMETSGDVVEMAPGIPFGISFLGPK</sequence>
<evidence type="ECO:0000313" key="3">
    <source>
        <dbReference type="Proteomes" id="UP000326565"/>
    </source>
</evidence>
<dbReference type="SUPFAM" id="SSF75304">
    <property type="entry name" value="Amidase signature (AS) enzymes"/>
    <property type="match status" value="1"/>
</dbReference>
<reference evidence="2 3" key="1">
    <citation type="submission" date="2019-04" db="EMBL/GenBank/DDBJ databases">
        <title>Friends and foes A comparative genomics study of 23 Aspergillus species from section Flavi.</title>
        <authorList>
            <consortium name="DOE Joint Genome Institute"/>
            <person name="Kjaerbolling I."/>
            <person name="Vesth T."/>
            <person name="Frisvad J.C."/>
            <person name="Nybo J.L."/>
            <person name="Theobald S."/>
            <person name="Kildgaard S."/>
            <person name="Isbrandt T."/>
            <person name="Kuo A."/>
            <person name="Sato A."/>
            <person name="Lyhne E.K."/>
            <person name="Kogle M.E."/>
            <person name="Wiebenga A."/>
            <person name="Kun R.S."/>
            <person name="Lubbers R.J."/>
            <person name="Makela M.R."/>
            <person name="Barry K."/>
            <person name="Chovatia M."/>
            <person name="Clum A."/>
            <person name="Daum C."/>
            <person name="Haridas S."/>
            <person name="He G."/>
            <person name="LaButti K."/>
            <person name="Lipzen A."/>
            <person name="Mondo S."/>
            <person name="Riley R."/>
            <person name="Salamov A."/>
            <person name="Simmons B.A."/>
            <person name="Magnuson J.K."/>
            <person name="Henrissat B."/>
            <person name="Mortensen U.H."/>
            <person name="Larsen T.O."/>
            <person name="Devries R.P."/>
            <person name="Grigoriev I.V."/>
            <person name="Machida M."/>
            <person name="Baker S.E."/>
            <person name="Andersen M.R."/>
        </authorList>
    </citation>
    <scope>NUCLEOTIDE SEQUENCE [LARGE SCALE GENOMIC DNA]</scope>
    <source>
        <strain evidence="2 3">CBS 151.66</strain>
    </source>
</reference>
<proteinExistence type="predicted"/>
<dbReference type="OrthoDB" id="566138at2759"/>
<evidence type="ECO:0000313" key="2">
    <source>
        <dbReference type="EMBL" id="KAB8073401.1"/>
    </source>
</evidence>
<dbReference type="InterPro" id="IPR023631">
    <property type="entry name" value="Amidase_dom"/>
</dbReference>
<dbReference type="AlphaFoldDB" id="A0A5N5WY21"/>
<name>A0A5N5WY21_9EURO</name>
<evidence type="ECO:0000259" key="1">
    <source>
        <dbReference type="Pfam" id="PF01425"/>
    </source>
</evidence>
<accession>A0A5N5WY21</accession>
<dbReference type="Gene3D" id="3.90.1300.10">
    <property type="entry name" value="Amidase signature (AS) domain"/>
    <property type="match status" value="2"/>
</dbReference>
<protein>
    <submittedName>
        <fullName evidence="2">Amidase signature domain-containing protein</fullName>
    </submittedName>
</protein>
<dbReference type="PANTHER" id="PTHR42678">
    <property type="entry name" value="AMIDASE"/>
    <property type="match status" value="1"/>
</dbReference>
<feature type="domain" description="Amidase" evidence="1">
    <location>
        <begin position="1"/>
        <end position="78"/>
    </location>
</feature>
<dbReference type="EMBL" id="ML732227">
    <property type="protein sequence ID" value="KAB8073401.1"/>
    <property type="molecule type" value="Genomic_DNA"/>
</dbReference>
<dbReference type="Proteomes" id="UP000326565">
    <property type="component" value="Unassembled WGS sequence"/>
</dbReference>
<dbReference type="InterPro" id="IPR036928">
    <property type="entry name" value="AS_sf"/>
</dbReference>
<keyword evidence="3" id="KW-1185">Reference proteome</keyword>